<dbReference type="InterPro" id="IPR013083">
    <property type="entry name" value="Znf_RING/FYVE/PHD"/>
</dbReference>
<feature type="region of interest" description="Disordered" evidence="5">
    <location>
        <begin position="462"/>
        <end position="579"/>
    </location>
</feature>
<dbReference type="GO" id="GO:0030864">
    <property type="term" value="C:cortical actin cytoskeleton"/>
    <property type="evidence" value="ECO:0007669"/>
    <property type="project" value="TreeGrafter"/>
</dbReference>
<feature type="compositionally biased region" description="Basic residues" evidence="5">
    <location>
        <begin position="79"/>
        <end position="95"/>
    </location>
</feature>
<feature type="coiled-coil region" evidence="4">
    <location>
        <begin position="189"/>
        <end position="216"/>
    </location>
</feature>
<feature type="compositionally biased region" description="Polar residues" evidence="5">
    <location>
        <begin position="507"/>
        <end position="522"/>
    </location>
</feature>
<sequence>MRRGRWEQSIPMEPVLPGVQAQLLPGMLRSLPEPVACLPRGGSLSLAHPASGRHTESKHLPQPQPGGRGVQLRAGARGKAGRPCRSARRDRRRASPARPAERLRCWQEPAGLPAALPLPAYMGSRGGGAGLSSPLRQQQQQQRPHSERSGAASNGSGFGEMGRKLDLSKLTDEEAKHVWEVVQRDFDLRKKEEERLEELKCKIDQESSKREFLTSQSHLNETHCVHCLQPFKFLLNSKRQCLDCRFYTCKNCSRYHKKEQGWVCDPCRLSRIVKIGSLEWYYEHVRSRFKRFGSAKVLQSLYGRLQPGQGLNSAFLGLHDRVYSLPDINRECQLLSSCDPAGDDSDEEDNALRGAEAERYSRMCKTKRLLSVHPFDFELDSDYSAQSRRQSAQLSPAASSPDAFQSFPDFPTSAEDVSQESRIGDADLVFHHVLQEPGASAPEQHFSTEVRLTVNACRRRSLERNSKPGLPWNEPPRARYSADMDTSDEELRGAQLPAQPSKRRNRASSQENISHSSNQSLAPESHTDPDAEEEELKRKLEELASNISDKEVSSDEEEHEEEKRAKKPEMSPSTEAMTRDVRKVYLAAGKTYQLEKTLKELEEGAQHSGTTDSELSELEDKVASAAAQVQQAESEISDIESRIAALSAAGLTVKSVEKAKKAKSSVLAACLHSPAPASSSPGESLDDIKAMPGLQRFRRKFNSPLEITSFDDSFDRNSAYRGSLTQRNPNGKNRRVERLFAKPVMTHLS</sequence>
<dbReference type="Proteomes" id="UP000694408">
    <property type="component" value="Unplaced"/>
</dbReference>
<dbReference type="OMA" id="EAQGWLC"/>
<keyword evidence="8" id="KW-1185">Reference proteome</keyword>
<feature type="coiled-coil region" evidence="4">
    <location>
        <begin position="615"/>
        <end position="649"/>
    </location>
</feature>
<dbReference type="SUPFAM" id="SSF57903">
    <property type="entry name" value="FYVE/PHD zinc finger"/>
    <property type="match status" value="1"/>
</dbReference>
<keyword evidence="1" id="KW-0479">Metal-binding</keyword>
<dbReference type="GO" id="GO:0008270">
    <property type="term" value="F:zinc ion binding"/>
    <property type="evidence" value="ECO:0007669"/>
    <property type="project" value="UniProtKB-KW"/>
</dbReference>
<evidence type="ECO:0000259" key="6">
    <source>
        <dbReference type="PROSITE" id="PS50916"/>
    </source>
</evidence>
<dbReference type="GO" id="GO:0017022">
    <property type="term" value="F:myosin binding"/>
    <property type="evidence" value="ECO:0007669"/>
    <property type="project" value="TreeGrafter"/>
</dbReference>
<dbReference type="InterPro" id="IPR010911">
    <property type="entry name" value="Rab_BD"/>
</dbReference>
<dbReference type="Pfam" id="PF04698">
    <property type="entry name" value="Rab_eff_C"/>
    <property type="match status" value="1"/>
</dbReference>
<feature type="domain" description="RabBD" evidence="6">
    <location>
        <begin position="164"/>
        <end position="284"/>
    </location>
</feature>
<reference evidence="7" key="1">
    <citation type="submission" date="2025-08" db="UniProtKB">
        <authorList>
            <consortium name="Ensembl"/>
        </authorList>
    </citation>
    <scope>IDENTIFICATION</scope>
</reference>
<feature type="compositionally biased region" description="Basic and acidic residues" evidence="5">
    <location>
        <begin position="525"/>
        <end position="553"/>
    </location>
</feature>
<dbReference type="InterPro" id="IPR011011">
    <property type="entry name" value="Znf_FYVE_PHD"/>
</dbReference>
<evidence type="ECO:0000256" key="4">
    <source>
        <dbReference type="SAM" id="Coils"/>
    </source>
</evidence>
<keyword evidence="3" id="KW-0862">Zinc</keyword>
<protein>
    <submittedName>
        <fullName evidence="7">Melanophilin</fullName>
    </submittedName>
</protein>
<dbReference type="InterPro" id="IPR006788">
    <property type="entry name" value="Myrip/Melanophilin"/>
</dbReference>
<dbReference type="GO" id="GO:0031267">
    <property type="term" value="F:small GTPase binding"/>
    <property type="evidence" value="ECO:0007669"/>
    <property type="project" value="InterPro"/>
</dbReference>
<keyword evidence="4" id="KW-0175">Coiled coil</keyword>
<dbReference type="Gene3D" id="3.30.40.10">
    <property type="entry name" value="Zinc/RING finger domain, C3HC4 (zinc finger)"/>
    <property type="match status" value="1"/>
</dbReference>
<dbReference type="FunFam" id="3.30.40.10:FF:000018">
    <property type="entry name" value="Synaptotagmin-like 5, isoform CRA_a"/>
    <property type="match status" value="1"/>
</dbReference>
<name>A0A8C5JNJ2_JUNHY</name>
<proteinExistence type="predicted"/>
<dbReference type="InterPro" id="IPR037442">
    <property type="entry name" value="Melanophilin_FYVE-rel_dom"/>
</dbReference>
<dbReference type="Pfam" id="PF02318">
    <property type="entry name" value="FYVE_2"/>
    <property type="match status" value="1"/>
</dbReference>
<dbReference type="AlphaFoldDB" id="A0A8C5JNJ2"/>
<dbReference type="GO" id="GO:0006886">
    <property type="term" value="P:intracellular protein transport"/>
    <property type="evidence" value="ECO:0007669"/>
    <property type="project" value="InterPro"/>
</dbReference>
<dbReference type="PANTHER" id="PTHR14555">
    <property type="entry name" value="MYELIN-ASSOCIATED OLIGODENDROCYTIC BASIC PROTEIN MOBP -RELATED"/>
    <property type="match status" value="1"/>
</dbReference>
<organism evidence="7 8">
    <name type="scientific">Junco hyemalis</name>
    <name type="common">Dark-eyed junco</name>
    <dbReference type="NCBI Taxonomy" id="40217"/>
    <lineage>
        <taxon>Eukaryota</taxon>
        <taxon>Metazoa</taxon>
        <taxon>Chordata</taxon>
        <taxon>Craniata</taxon>
        <taxon>Vertebrata</taxon>
        <taxon>Euteleostomi</taxon>
        <taxon>Archelosauria</taxon>
        <taxon>Archosauria</taxon>
        <taxon>Dinosauria</taxon>
        <taxon>Saurischia</taxon>
        <taxon>Theropoda</taxon>
        <taxon>Coelurosauria</taxon>
        <taxon>Aves</taxon>
        <taxon>Neognathae</taxon>
        <taxon>Neoaves</taxon>
        <taxon>Telluraves</taxon>
        <taxon>Australaves</taxon>
        <taxon>Passeriformes</taxon>
        <taxon>Passerellidae</taxon>
        <taxon>Junco</taxon>
    </lineage>
</organism>
<feature type="region of interest" description="Disordered" evidence="5">
    <location>
        <begin position="387"/>
        <end position="420"/>
    </location>
</feature>
<feature type="compositionally biased region" description="Low complexity" evidence="5">
    <location>
        <begin position="387"/>
        <end position="403"/>
    </location>
</feature>
<dbReference type="PANTHER" id="PTHR14555:SF1">
    <property type="entry name" value="MELANOPHILIN"/>
    <property type="match status" value="1"/>
</dbReference>
<dbReference type="GO" id="GO:0003779">
    <property type="term" value="F:actin binding"/>
    <property type="evidence" value="ECO:0007669"/>
    <property type="project" value="TreeGrafter"/>
</dbReference>
<evidence type="ECO:0000313" key="7">
    <source>
        <dbReference type="Ensembl" id="ENSJHYP00000022741.1"/>
    </source>
</evidence>
<dbReference type="InterPro" id="IPR041282">
    <property type="entry name" value="FYVE_2"/>
</dbReference>
<feature type="region of interest" description="Disordered" evidence="5">
    <location>
        <begin position="714"/>
        <end position="749"/>
    </location>
</feature>
<reference evidence="7" key="2">
    <citation type="submission" date="2025-09" db="UniProtKB">
        <authorList>
            <consortium name="Ensembl"/>
        </authorList>
    </citation>
    <scope>IDENTIFICATION</scope>
</reference>
<keyword evidence="2" id="KW-0863">Zinc-finger</keyword>
<feature type="region of interest" description="Disordered" evidence="5">
    <location>
        <begin position="117"/>
        <end position="162"/>
    </location>
</feature>
<evidence type="ECO:0000256" key="1">
    <source>
        <dbReference type="ARBA" id="ARBA00022723"/>
    </source>
</evidence>
<evidence type="ECO:0000313" key="8">
    <source>
        <dbReference type="Proteomes" id="UP000694408"/>
    </source>
</evidence>
<evidence type="ECO:0000256" key="2">
    <source>
        <dbReference type="ARBA" id="ARBA00022771"/>
    </source>
</evidence>
<dbReference type="CDD" id="cd15752">
    <property type="entry name" value="FYVE_SlaC2-a"/>
    <property type="match status" value="1"/>
</dbReference>
<accession>A0A8C5JNJ2</accession>
<dbReference type="InterPro" id="IPR051745">
    <property type="entry name" value="Intracell_Transport_Effector"/>
</dbReference>
<evidence type="ECO:0000256" key="5">
    <source>
        <dbReference type="SAM" id="MobiDB-lite"/>
    </source>
</evidence>
<feature type="region of interest" description="Disordered" evidence="5">
    <location>
        <begin position="46"/>
        <end position="102"/>
    </location>
</feature>
<dbReference type="PROSITE" id="PS50916">
    <property type="entry name" value="RABBD"/>
    <property type="match status" value="1"/>
</dbReference>
<dbReference type="Ensembl" id="ENSJHYT00000027423.1">
    <property type="protein sequence ID" value="ENSJHYP00000022741.1"/>
    <property type="gene ID" value="ENSJHYG00000017154.1"/>
</dbReference>
<evidence type="ECO:0000256" key="3">
    <source>
        <dbReference type="ARBA" id="ARBA00022833"/>
    </source>
</evidence>